<evidence type="ECO:0000313" key="2">
    <source>
        <dbReference type="EMBL" id="KRT13532.1"/>
    </source>
</evidence>
<proteinExistence type="predicted"/>
<evidence type="ECO:0000256" key="1">
    <source>
        <dbReference type="SAM" id="MobiDB-lite"/>
    </source>
</evidence>
<reference evidence="2 3" key="1">
    <citation type="submission" date="2015-11" db="EMBL/GenBank/DDBJ databases">
        <title>Sequence of Pedobacter ginsenosidimutans.</title>
        <authorList>
            <person name="Carson E."/>
            <person name="Keyser V."/>
            <person name="Newman J."/>
            <person name="Miller J."/>
        </authorList>
    </citation>
    <scope>NUCLEOTIDE SEQUENCE [LARGE SCALE GENOMIC DNA]</scope>
    <source>
        <strain evidence="2 3">KACC 14530</strain>
    </source>
</reference>
<evidence type="ECO:0000313" key="3">
    <source>
        <dbReference type="Proteomes" id="UP000051950"/>
    </source>
</evidence>
<feature type="region of interest" description="Disordered" evidence="1">
    <location>
        <begin position="42"/>
        <end position="62"/>
    </location>
</feature>
<accession>A0A0T5VI41</accession>
<protein>
    <submittedName>
        <fullName evidence="2">Uncharacterized protein</fullName>
    </submittedName>
</protein>
<name>A0A0T5VI41_9SPHI</name>
<gene>
    <name evidence="2" type="ORF">ASU31_24075</name>
</gene>
<keyword evidence="3" id="KW-1185">Reference proteome</keyword>
<dbReference type="Proteomes" id="UP000051950">
    <property type="component" value="Unassembled WGS sequence"/>
</dbReference>
<organism evidence="2 3">
    <name type="scientific">Pedobacter ginsenosidimutans</name>
    <dbReference type="NCBI Taxonomy" id="687842"/>
    <lineage>
        <taxon>Bacteria</taxon>
        <taxon>Pseudomonadati</taxon>
        <taxon>Bacteroidota</taxon>
        <taxon>Sphingobacteriia</taxon>
        <taxon>Sphingobacteriales</taxon>
        <taxon>Sphingobacteriaceae</taxon>
        <taxon>Pedobacter</taxon>
    </lineage>
</organism>
<dbReference type="EMBL" id="LMZQ01000041">
    <property type="protein sequence ID" value="KRT13532.1"/>
    <property type="molecule type" value="Genomic_DNA"/>
</dbReference>
<dbReference type="AlphaFoldDB" id="A0A0T5VI41"/>
<comment type="caution">
    <text evidence="2">The sequence shown here is derived from an EMBL/GenBank/DDBJ whole genome shotgun (WGS) entry which is preliminary data.</text>
</comment>
<sequence length="62" mass="6885">MNPAVKWIKPKSPEENGFGSEVYICSEGKELRCASSGNQIGGQFGPKQRGHFHRNTQLELLP</sequence>